<dbReference type="RefSeq" id="WP_055739166.1">
    <property type="nucleotide sequence ID" value="NZ_JAAIWL010000014.1"/>
</dbReference>
<dbReference type="SMART" id="SM00287">
    <property type="entry name" value="SH3b"/>
    <property type="match status" value="5"/>
</dbReference>
<dbReference type="Gene3D" id="3.40.630.40">
    <property type="entry name" value="Zn-dependent exopeptidases"/>
    <property type="match status" value="1"/>
</dbReference>
<evidence type="ECO:0000313" key="5">
    <source>
        <dbReference type="EMBL" id="KQL53436.1"/>
    </source>
</evidence>
<dbReference type="PROSITE" id="PS51781">
    <property type="entry name" value="SH3B"/>
    <property type="match status" value="5"/>
</dbReference>
<feature type="domain" description="SH3b" evidence="4">
    <location>
        <begin position="99"/>
        <end position="161"/>
    </location>
</feature>
<dbReference type="Pfam" id="PF08239">
    <property type="entry name" value="SH3_3"/>
    <property type="match status" value="5"/>
</dbReference>
<dbReference type="PATRIC" id="fig|157838.3.peg.1746"/>
<dbReference type="PANTHER" id="PTHR34408">
    <property type="entry name" value="FAMILY PROTEIN, PUTATIVE-RELATED"/>
    <property type="match status" value="1"/>
</dbReference>
<dbReference type="SUPFAM" id="SSF53187">
    <property type="entry name" value="Zn-dependent exopeptidases"/>
    <property type="match status" value="1"/>
</dbReference>
<dbReference type="PANTHER" id="PTHR34408:SF1">
    <property type="entry name" value="GLYCOSYL HYDROLASE FAMILY 19 DOMAIN-CONTAINING PROTEIN HI_1415"/>
    <property type="match status" value="1"/>
</dbReference>
<evidence type="ECO:0000313" key="6">
    <source>
        <dbReference type="Proteomes" id="UP000051888"/>
    </source>
</evidence>
<dbReference type="InterPro" id="IPR003646">
    <property type="entry name" value="SH3-like_bac-type"/>
</dbReference>
<sequence>MGRKLTFILLILLLTCTGFNQPVKKVQAETSKVTVNASVLNIRKGPGLSYPILKQVQKGDQFTVLQKKNDWYEIKMPSGDTGWAASWLVSLNESNTVGGGTGTVTVDGVRLRSGPSSDSSILRVLQKDQVVTIQSQNGNWVKVTVDGGNGWISKDFLSSKEKVSIQSSSSKGIVTVDNLNIRTSPTISSSVIGSLNTGNELNILEEQNGWVHFTMGTLEGWVSSQYVQKVSGNEGNQNTQSKNSNQKMTGTVNVNSINVRSKPSLDGKIIGSITSGQSFEIEKEENNWIEIKLNNQIGWIAGWYVNKSTQSTVTAPQKGSQKGSVTILYNGTNLRGNATTNSSILSRANAGDSFNILDTVNDWYKIQLKNGGIAYVASWLVSSSETKSKSSEMNTPPSTTGGLKGKIIVIDPGHGGQDKGTSGYRGTFEKNITLSTAMKLYQKLKNAGANVILTRSDDHYISLPARVGIAQNNHADAFISIHFDSLKEDQSVTGHTTYYYHENQKELANDIDQGISASVSVKDRGVRFGDFHVIRENSGPAVLTELGYLSNPNEELLINTQQYQELVSTGIYNGLVEYFK</sequence>
<dbReference type="CDD" id="cd02696">
    <property type="entry name" value="MurNAc-LAA"/>
    <property type="match status" value="1"/>
</dbReference>
<proteinExistence type="predicted"/>
<feature type="domain" description="SH3b" evidence="4">
    <location>
        <begin position="28"/>
        <end position="92"/>
    </location>
</feature>
<dbReference type="STRING" id="157838.AN964_07975"/>
<comment type="caution">
    <text evidence="5">The sequence shown here is derived from an EMBL/GenBank/DDBJ whole genome shotgun (WGS) entry which is preliminary data.</text>
</comment>
<dbReference type="SMART" id="SM00646">
    <property type="entry name" value="Ami_3"/>
    <property type="match status" value="1"/>
</dbReference>
<protein>
    <recommendedName>
        <fullName evidence="4">SH3b domain-containing protein</fullName>
    </recommendedName>
</protein>
<keyword evidence="3" id="KW-0732">Signal</keyword>
<feature type="domain" description="SH3b" evidence="4">
    <location>
        <begin position="169"/>
        <end position="231"/>
    </location>
</feature>
<dbReference type="OrthoDB" id="9806267at2"/>
<feature type="signal peptide" evidence="3">
    <location>
        <begin position="1"/>
        <end position="20"/>
    </location>
</feature>
<feature type="chain" id="PRO_5039164160" description="SH3b domain-containing protein" evidence="3">
    <location>
        <begin position="21"/>
        <end position="580"/>
    </location>
</feature>
<dbReference type="Proteomes" id="UP000051888">
    <property type="component" value="Unassembled WGS sequence"/>
</dbReference>
<dbReference type="InterPro" id="IPR017293">
    <property type="entry name" value="N-acetylmuramoyl-L-ala_amidase"/>
</dbReference>
<dbReference type="AlphaFoldDB" id="A0A0Q3WWE5"/>
<dbReference type="GO" id="GO:0071555">
    <property type="term" value="P:cell wall organization"/>
    <property type="evidence" value="ECO:0007669"/>
    <property type="project" value="UniProtKB-KW"/>
</dbReference>
<evidence type="ECO:0000256" key="1">
    <source>
        <dbReference type="ARBA" id="ARBA00022801"/>
    </source>
</evidence>
<dbReference type="PIRSF" id="PIRSF037846">
    <property type="entry name" value="Autolysin_YrvJ_prd"/>
    <property type="match status" value="1"/>
</dbReference>
<reference evidence="5 6" key="1">
    <citation type="submission" date="2015-09" db="EMBL/GenBank/DDBJ databases">
        <title>Genome sequencing project for genomic taxonomy and phylogenomics of Bacillus-like bacteria.</title>
        <authorList>
            <person name="Liu B."/>
            <person name="Wang J."/>
            <person name="Zhu Y."/>
            <person name="Liu G."/>
            <person name="Chen Q."/>
            <person name="Chen Z."/>
            <person name="Lan J."/>
            <person name="Che J."/>
            <person name="Ge C."/>
            <person name="Shi H."/>
            <person name="Pan Z."/>
            <person name="Liu X."/>
        </authorList>
    </citation>
    <scope>NUCLEOTIDE SEQUENCE [LARGE SCALE GENOMIC DNA]</scope>
    <source>
        <strain evidence="5 6">LMG 18435</strain>
    </source>
</reference>
<feature type="domain" description="SH3b" evidence="4">
    <location>
        <begin position="320"/>
        <end position="384"/>
    </location>
</feature>
<dbReference type="Gene3D" id="2.30.30.40">
    <property type="entry name" value="SH3 Domains"/>
    <property type="match status" value="5"/>
</dbReference>
<feature type="domain" description="SH3b" evidence="4">
    <location>
        <begin position="247"/>
        <end position="308"/>
    </location>
</feature>
<keyword evidence="1" id="KW-0378">Hydrolase</keyword>
<evidence type="ECO:0000259" key="4">
    <source>
        <dbReference type="PROSITE" id="PS51781"/>
    </source>
</evidence>
<keyword evidence="6" id="KW-1185">Reference proteome</keyword>
<dbReference type="EMBL" id="LJJC01000004">
    <property type="protein sequence ID" value="KQL53436.1"/>
    <property type="molecule type" value="Genomic_DNA"/>
</dbReference>
<evidence type="ECO:0000256" key="2">
    <source>
        <dbReference type="ARBA" id="ARBA00023316"/>
    </source>
</evidence>
<organism evidence="5 6">
    <name type="scientific">Heyndrickxia shackletonii</name>
    <dbReference type="NCBI Taxonomy" id="157838"/>
    <lineage>
        <taxon>Bacteria</taxon>
        <taxon>Bacillati</taxon>
        <taxon>Bacillota</taxon>
        <taxon>Bacilli</taxon>
        <taxon>Bacillales</taxon>
        <taxon>Bacillaceae</taxon>
        <taxon>Heyndrickxia</taxon>
    </lineage>
</organism>
<keyword evidence="2" id="KW-0961">Cell wall biogenesis/degradation</keyword>
<gene>
    <name evidence="5" type="ORF">AN964_07975</name>
</gene>
<accession>A0A0Q3WWE5</accession>
<dbReference type="InterPro" id="IPR002508">
    <property type="entry name" value="MurNAc-LAA_cat"/>
</dbReference>
<dbReference type="GO" id="GO:0009253">
    <property type="term" value="P:peptidoglycan catabolic process"/>
    <property type="evidence" value="ECO:0007669"/>
    <property type="project" value="InterPro"/>
</dbReference>
<dbReference type="GO" id="GO:0008745">
    <property type="term" value="F:N-acetylmuramoyl-L-alanine amidase activity"/>
    <property type="evidence" value="ECO:0007669"/>
    <property type="project" value="InterPro"/>
</dbReference>
<evidence type="ECO:0000256" key="3">
    <source>
        <dbReference type="SAM" id="SignalP"/>
    </source>
</evidence>
<dbReference type="Pfam" id="PF01520">
    <property type="entry name" value="Amidase_3"/>
    <property type="match status" value="1"/>
</dbReference>
<name>A0A0Q3WWE5_9BACI</name>
<dbReference type="InterPro" id="IPR052354">
    <property type="entry name" value="Cell_Wall_Dynamics_Protein"/>
</dbReference>